<comment type="caution">
    <text evidence="1">The sequence shown here is derived from an EMBL/GenBank/DDBJ whole genome shotgun (WGS) entry which is preliminary data.</text>
</comment>
<organism evidence="1 2">
    <name type="scientific">Waltera acetigignens</name>
    <dbReference type="NCBI Taxonomy" id="2981769"/>
    <lineage>
        <taxon>Bacteria</taxon>
        <taxon>Bacillati</taxon>
        <taxon>Bacillota</taxon>
        <taxon>Clostridia</taxon>
        <taxon>Lachnospirales</taxon>
        <taxon>Lachnospiraceae</taxon>
        <taxon>Waltera</taxon>
    </lineage>
</organism>
<reference evidence="1 2" key="1">
    <citation type="submission" date="2021-10" db="EMBL/GenBank/DDBJ databases">
        <title>Anaerobic single-cell dispensing facilitates the cultivation of human gut bacteria.</title>
        <authorList>
            <person name="Afrizal A."/>
        </authorList>
    </citation>
    <scope>NUCLEOTIDE SEQUENCE [LARGE SCALE GENOMIC DNA]</scope>
    <source>
        <strain evidence="1 2">CLA-AA-H273</strain>
    </source>
</reference>
<dbReference type="EMBL" id="JAJEPV010000012">
    <property type="protein sequence ID" value="MCC2119254.1"/>
    <property type="molecule type" value="Genomic_DNA"/>
</dbReference>
<sequence length="68" mass="7735">MRKMQFTNYWQQFEHTGRVEDYLKYLQSAGKEEPLAGAECKSPLVDCRAEGRTDLSAGEDGSCRNPCM</sequence>
<evidence type="ECO:0008006" key="3">
    <source>
        <dbReference type="Google" id="ProtNLM"/>
    </source>
</evidence>
<dbReference type="AlphaFoldDB" id="A0AAE2ZZ58"/>
<dbReference type="RefSeq" id="WP_227733064.1">
    <property type="nucleotide sequence ID" value="NZ_JAJEPV010000012.1"/>
</dbReference>
<gene>
    <name evidence="1" type="ORF">LKD75_06525</name>
</gene>
<evidence type="ECO:0000313" key="2">
    <source>
        <dbReference type="Proteomes" id="UP001197795"/>
    </source>
</evidence>
<protein>
    <recommendedName>
        <fullName evidence="3">YqzL-like protein</fullName>
    </recommendedName>
</protein>
<name>A0AAE2ZZ58_9FIRM</name>
<keyword evidence="2" id="KW-1185">Reference proteome</keyword>
<proteinExistence type="predicted"/>
<evidence type="ECO:0000313" key="1">
    <source>
        <dbReference type="EMBL" id="MCC2119254.1"/>
    </source>
</evidence>
<dbReference type="Proteomes" id="UP001197795">
    <property type="component" value="Unassembled WGS sequence"/>
</dbReference>
<accession>A0AAE2ZZ58</accession>